<gene>
    <name evidence="1" type="ORF">EUX98_g3796</name>
</gene>
<keyword evidence="2" id="KW-1185">Reference proteome</keyword>
<proteinExistence type="predicted"/>
<protein>
    <submittedName>
        <fullName evidence="1">Uncharacterized protein</fullName>
    </submittedName>
</protein>
<dbReference type="Proteomes" id="UP000308730">
    <property type="component" value="Unassembled WGS sequence"/>
</dbReference>
<evidence type="ECO:0000313" key="2">
    <source>
        <dbReference type="Proteomes" id="UP000308730"/>
    </source>
</evidence>
<name>A0A4V3XIT0_9APHY</name>
<accession>A0A4V3XIT0</accession>
<dbReference type="EMBL" id="SGPM01000083">
    <property type="protein sequence ID" value="THH30383.1"/>
    <property type="molecule type" value="Genomic_DNA"/>
</dbReference>
<reference evidence="1 2" key="1">
    <citation type="submission" date="2019-02" db="EMBL/GenBank/DDBJ databases">
        <title>Genome sequencing of the rare red list fungi Antrodiella citrinella (Flaviporus citrinellus).</title>
        <authorList>
            <person name="Buettner E."/>
            <person name="Kellner H."/>
        </authorList>
    </citation>
    <scope>NUCLEOTIDE SEQUENCE [LARGE SCALE GENOMIC DNA]</scope>
    <source>
        <strain evidence="1 2">DSM 108506</strain>
    </source>
</reference>
<comment type="caution">
    <text evidence="1">The sequence shown here is derived from an EMBL/GenBank/DDBJ whole genome shotgun (WGS) entry which is preliminary data.</text>
</comment>
<organism evidence="1 2">
    <name type="scientific">Antrodiella citrinella</name>
    <dbReference type="NCBI Taxonomy" id="2447956"/>
    <lineage>
        <taxon>Eukaryota</taxon>
        <taxon>Fungi</taxon>
        <taxon>Dikarya</taxon>
        <taxon>Basidiomycota</taxon>
        <taxon>Agaricomycotina</taxon>
        <taxon>Agaricomycetes</taxon>
        <taxon>Polyporales</taxon>
        <taxon>Steccherinaceae</taxon>
        <taxon>Antrodiella</taxon>
    </lineage>
</organism>
<evidence type="ECO:0000313" key="1">
    <source>
        <dbReference type="EMBL" id="THH30383.1"/>
    </source>
</evidence>
<dbReference type="OrthoDB" id="3258352at2759"/>
<sequence length="388" mass="43390">MQADESAGTVIRKYAATHRTLQRAIDHPTKLSPSDITDALRNLSNHLNTRESIQDLKDGVKDLHDRAVAIEKSLSLTEDVLTILQRGKIATSLKVELESILAMFLMRHEDYIDVFWDTHPLSVKADKVVQDFIDHMIPLLGDSRVSKASKLAEVDTLKKFLTVDGADAELLRQRAVKLVSGLKAVLQKWEQAVERHGLDVTSDHITQFDTELESLDSTIGDLADKIMKIGVALKITSAFPAVCKDLGEFTPEWTDAWFLDVIFHAISSQVQEKVRVEQHEIYTSLDTQEAARDSAVLELEDHRQTNASLVGVTRSVSNIAWQIKATTKIWTTLSTDVQALADALDKDTTAVFNARLETTTQLYKSLLSALKEYDRLFTSLVRPVVRSS</sequence>
<dbReference type="AlphaFoldDB" id="A0A4V3XIT0"/>